<dbReference type="InterPro" id="IPR037198">
    <property type="entry name" value="MutL_C_sf"/>
</dbReference>
<keyword evidence="8" id="KW-0378">Hydrolase</keyword>
<dbReference type="InterPro" id="IPR002099">
    <property type="entry name" value="MutL/Mlh/PMS"/>
</dbReference>
<evidence type="ECO:0000259" key="7">
    <source>
        <dbReference type="SMART" id="SM01340"/>
    </source>
</evidence>
<dbReference type="PANTHER" id="PTHR10073">
    <property type="entry name" value="DNA MISMATCH REPAIR PROTEIN MLH, PMS, MUTL"/>
    <property type="match status" value="1"/>
</dbReference>
<dbReference type="SMART" id="SM00853">
    <property type="entry name" value="MutL_C"/>
    <property type="match status" value="1"/>
</dbReference>
<dbReference type="InterPro" id="IPR036890">
    <property type="entry name" value="HATPase_C_sf"/>
</dbReference>
<dbReference type="InterPro" id="IPR014762">
    <property type="entry name" value="DNA_mismatch_repair_CS"/>
</dbReference>
<evidence type="ECO:0000313" key="9">
    <source>
        <dbReference type="Proteomes" id="UP000218387"/>
    </source>
</evidence>
<dbReference type="SUPFAM" id="SSF55874">
    <property type="entry name" value="ATPase domain of HSP90 chaperone/DNA topoisomerase II/histidine kinase"/>
    <property type="match status" value="1"/>
</dbReference>
<dbReference type="Pfam" id="PF01119">
    <property type="entry name" value="DNA_mis_repair"/>
    <property type="match status" value="1"/>
</dbReference>
<evidence type="ECO:0000256" key="1">
    <source>
        <dbReference type="ARBA" id="ARBA00006082"/>
    </source>
</evidence>
<dbReference type="CDD" id="cd00782">
    <property type="entry name" value="MutL_Trans"/>
    <property type="match status" value="1"/>
</dbReference>
<dbReference type="Pfam" id="PF13589">
    <property type="entry name" value="HATPase_c_3"/>
    <property type="match status" value="1"/>
</dbReference>
<dbReference type="CDD" id="cd16926">
    <property type="entry name" value="HATPase_MutL-MLH-PMS-like"/>
    <property type="match status" value="1"/>
</dbReference>
<dbReference type="RefSeq" id="WP_096919610.1">
    <property type="nucleotide sequence ID" value="NZ_CP029487.1"/>
</dbReference>
<dbReference type="GO" id="GO:0006298">
    <property type="term" value="P:mismatch repair"/>
    <property type="evidence" value="ECO:0007669"/>
    <property type="project" value="UniProtKB-UniRule"/>
</dbReference>
<evidence type="ECO:0000259" key="6">
    <source>
        <dbReference type="SMART" id="SM00853"/>
    </source>
</evidence>
<dbReference type="Proteomes" id="UP000218387">
    <property type="component" value="Chromosome"/>
</dbReference>
<comment type="function">
    <text evidence="4">This protein is involved in the repair of mismatches in DNA. It is required for dam-dependent methyl-directed DNA mismatch repair. May act as a 'molecular matchmaker', a protein that promotes the formation of a stable complex between two or more DNA-binding proteins in an ATP-dependent manner without itself being part of a final effector complex.</text>
</comment>
<dbReference type="InterPro" id="IPR014721">
    <property type="entry name" value="Ribsml_uS5_D2-typ_fold_subgr"/>
</dbReference>
<gene>
    <name evidence="4 8" type="primary">mutL</name>
    <name evidence="8" type="ORF">CPZ25_005490</name>
</gene>
<dbReference type="PROSITE" id="PS00058">
    <property type="entry name" value="DNA_MISMATCH_REPAIR_1"/>
    <property type="match status" value="1"/>
</dbReference>
<dbReference type="InterPro" id="IPR014790">
    <property type="entry name" value="MutL_C"/>
</dbReference>
<dbReference type="InterPro" id="IPR020667">
    <property type="entry name" value="DNA_mismatch_repair_MutL"/>
</dbReference>
<dbReference type="GO" id="GO:0016887">
    <property type="term" value="F:ATP hydrolysis activity"/>
    <property type="evidence" value="ECO:0007669"/>
    <property type="project" value="InterPro"/>
</dbReference>
<dbReference type="Gene3D" id="3.30.1370.100">
    <property type="entry name" value="MutL, C-terminal domain, regulatory subdomain"/>
    <property type="match status" value="1"/>
</dbReference>
<comment type="similarity">
    <text evidence="1 4">Belongs to the DNA mismatch repair MutL/HexB family.</text>
</comment>
<dbReference type="KEGG" id="emt:CPZ25_005490"/>
<evidence type="ECO:0000256" key="5">
    <source>
        <dbReference type="SAM" id="MobiDB-lite"/>
    </source>
</evidence>
<keyword evidence="8" id="KW-0540">Nuclease</keyword>
<sequence>MKIKMLNNETINKIAAGEVIVRPISVIKELVENAIDAESTRISVAVEKGGKTSICVTDNGVGIAYNEVPLAFKRHATSKILKIEDLESIDTLGFRGEALSSISAIARVRITTKTAEEEIGSQSFFEGGTFINQRVCTYDRGTEIMVTDLFYNTPARQKHLQKDKNEEKLIRDILEKLSLSHPEISFTYSSDGREVFKTLGTGNLKDVIESLYGRDFFKGLRELDVENSPMRLRGYISDLTLTRSTREEQIFFINNRFVKNKSLSRAFEDAYEGYMMVHKHPVGIVFMDLPGRMLDVNIHPAKTEIQILNESLVSILFKQGIRDCLKAQNLVVDVSEVTTAPEPPEEAARPGIVEEPVSFLSGESKNFTPVDEINEVQEAPRPVSPLPKAEAVRQEAVKPEAERYGHAVPAAEKMEASAPVPDAPAPRQVLTPARSTAAETPKVAEPTPEYPRRRGPDFKNAKIIGQLFSTYILLEKGDEIIMLDQHAAHEAFLYQELKERFDQKSDFPAQSLMVPQPVEISVREADHFDELQPELMRYGFDCDLFGENTLMVRSVPIILGEPQDVSLLKAFIEGRVYEDASDPRNLIERIITMSCKGAVKGHQELSREEIETLLDGMSRLDNPYTCPHGRPIILKLREYELKKLFKRVV</sequence>
<proteinExistence type="inferred from homology"/>
<dbReference type="Gene3D" id="3.30.230.10">
    <property type="match status" value="1"/>
</dbReference>
<dbReference type="Pfam" id="PF08676">
    <property type="entry name" value="MutL_C"/>
    <property type="match status" value="1"/>
</dbReference>
<dbReference type="InterPro" id="IPR013507">
    <property type="entry name" value="DNA_mismatch_S5_2-like"/>
</dbReference>
<evidence type="ECO:0000256" key="3">
    <source>
        <dbReference type="ARBA" id="ARBA00023204"/>
    </source>
</evidence>
<feature type="region of interest" description="Disordered" evidence="5">
    <location>
        <begin position="432"/>
        <end position="456"/>
    </location>
</feature>
<dbReference type="Gene3D" id="3.30.1540.20">
    <property type="entry name" value="MutL, C-terminal domain, dimerisation subdomain"/>
    <property type="match status" value="1"/>
</dbReference>
<dbReference type="InterPro" id="IPR042121">
    <property type="entry name" value="MutL_C_regsub"/>
</dbReference>
<dbReference type="Gene3D" id="3.30.565.10">
    <property type="entry name" value="Histidine kinase-like ATPase, C-terminal domain"/>
    <property type="match status" value="1"/>
</dbReference>
<dbReference type="InterPro" id="IPR020568">
    <property type="entry name" value="Ribosomal_Su5_D2-typ_SF"/>
</dbReference>
<dbReference type="GO" id="GO:0030983">
    <property type="term" value="F:mismatched DNA binding"/>
    <property type="evidence" value="ECO:0007669"/>
    <property type="project" value="InterPro"/>
</dbReference>
<keyword evidence="2 4" id="KW-0227">DNA damage</keyword>
<dbReference type="SMART" id="SM01340">
    <property type="entry name" value="DNA_mis_repair"/>
    <property type="match status" value="1"/>
</dbReference>
<dbReference type="GO" id="GO:0005524">
    <property type="term" value="F:ATP binding"/>
    <property type="evidence" value="ECO:0007669"/>
    <property type="project" value="InterPro"/>
</dbReference>
<dbReference type="SUPFAM" id="SSF54211">
    <property type="entry name" value="Ribosomal protein S5 domain 2-like"/>
    <property type="match status" value="1"/>
</dbReference>
<keyword evidence="3 4" id="KW-0234">DNA repair</keyword>
<dbReference type="SUPFAM" id="SSF118116">
    <property type="entry name" value="DNA mismatch repair protein MutL"/>
    <property type="match status" value="1"/>
</dbReference>
<keyword evidence="8" id="KW-0255">Endonuclease</keyword>
<feature type="domain" description="DNA mismatch repair protein S5" evidence="7">
    <location>
        <begin position="208"/>
        <end position="326"/>
    </location>
</feature>
<dbReference type="HAMAP" id="MF_00149">
    <property type="entry name" value="DNA_mis_repair"/>
    <property type="match status" value="1"/>
</dbReference>
<dbReference type="InterPro" id="IPR042120">
    <property type="entry name" value="MutL_C_dimsub"/>
</dbReference>
<evidence type="ECO:0000256" key="4">
    <source>
        <dbReference type="HAMAP-Rule" id="MF_00149"/>
    </source>
</evidence>
<name>A0A4P9C848_EUBML</name>
<dbReference type="AlphaFoldDB" id="A0A4P9C848"/>
<evidence type="ECO:0000313" key="8">
    <source>
        <dbReference type="EMBL" id="QCT70802.1"/>
    </source>
</evidence>
<dbReference type="NCBIfam" id="TIGR00585">
    <property type="entry name" value="mutl"/>
    <property type="match status" value="1"/>
</dbReference>
<evidence type="ECO:0000256" key="2">
    <source>
        <dbReference type="ARBA" id="ARBA00022763"/>
    </source>
</evidence>
<dbReference type="GO" id="GO:0032300">
    <property type="term" value="C:mismatch repair complex"/>
    <property type="evidence" value="ECO:0007669"/>
    <property type="project" value="InterPro"/>
</dbReference>
<feature type="domain" description="MutL C-terminal dimerisation" evidence="6">
    <location>
        <begin position="463"/>
        <end position="605"/>
    </location>
</feature>
<dbReference type="FunFam" id="3.30.565.10:FF:000003">
    <property type="entry name" value="DNA mismatch repair endonuclease MutL"/>
    <property type="match status" value="1"/>
</dbReference>
<dbReference type="GO" id="GO:0004519">
    <property type="term" value="F:endonuclease activity"/>
    <property type="evidence" value="ECO:0007669"/>
    <property type="project" value="UniProtKB-KW"/>
</dbReference>
<dbReference type="PANTHER" id="PTHR10073:SF12">
    <property type="entry name" value="DNA MISMATCH REPAIR PROTEIN MLH1"/>
    <property type="match status" value="1"/>
</dbReference>
<keyword evidence="9" id="KW-1185">Reference proteome</keyword>
<accession>A0A4P9C848</accession>
<organism evidence="8 9">
    <name type="scientific">Eubacterium maltosivorans</name>
    <dbReference type="NCBI Taxonomy" id="2041044"/>
    <lineage>
        <taxon>Bacteria</taxon>
        <taxon>Bacillati</taxon>
        <taxon>Bacillota</taxon>
        <taxon>Clostridia</taxon>
        <taxon>Eubacteriales</taxon>
        <taxon>Eubacteriaceae</taxon>
        <taxon>Eubacterium</taxon>
    </lineage>
</organism>
<dbReference type="InterPro" id="IPR038973">
    <property type="entry name" value="MutL/Mlh/Pms-like"/>
</dbReference>
<reference evidence="8 9" key="1">
    <citation type="submission" date="2018-05" db="EMBL/GenBank/DDBJ databases">
        <title>Genome comparison of Eubacterium sp.</title>
        <authorList>
            <person name="Feng Y."/>
            <person name="Sanchez-Andrea I."/>
            <person name="Stams A.J.M."/>
            <person name="De Vos W.M."/>
        </authorList>
    </citation>
    <scope>NUCLEOTIDE SEQUENCE [LARGE SCALE GENOMIC DNA]</scope>
    <source>
        <strain evidence="8 9">YI</strain>
    </source>
</reference>
<protein>
    <recommendedName>
        <fullName evidence="4">DNA mismatch repair protein MutL</fullName>
    </recommendedName>
</protein>
<dbReference type="EMBL" id="CP029487">
    <property type="protein sequence ID" value="QCT70802.1"/>
    <property type="molecule type" value="Genomic_DNA"/>
</dbReference>
<dbReference type="GO" id="GO:0140664">
    <property type="term" value="F:ATP-dependent DNA damage sensor activity"/>
    <property type="evidence" value="ECO:0007669"/>
    <property type="project" value="InterPro"/>
</dbReference>